<evidence type="ECO:0000256" key="2">
    <source>
        <dbReference type="ARBA" id="ARBA00022679"/>
    </source>
</evidence>
<keyword evidence="5" id="KW-0067">ATP-binding</keyword>
<dbReference type="GO" id="GO:0004691">
    <property type="term" value="F:cAMP-dependent protein kinase activity"/>
    <property type="evidence" value="ECO:0007669"/>
    <property type="project" value="TreeGrafter"/>
</dbReference>
<keyword evidence="4 8" id="KW-0418">Kinase</keyword>
<dbReference type="AlphaFoldDB" id="A0AAD4QSL2"/>
<dbReference type="PANTHER" id="PTHR24353:SF37">
    <property type="entry name" value="CAMP-DEPENDENT PROTEIN KINASE CATALYTIC SUBUNIT PRKX"/>
    <property type="match status" value="1"/>
</dbReference>
<dbReference type="Pfam" id="PF00069">
    <property type="entry name" value="Pkinase"/>
    <property type="match status" value="1"/>
</dbReference>
<evidence type="ECO:0000259" key="7">
    <source>
        <dbReference type="PROSITE" id="PS50011"/>
    </source>
</evidence>
<name>A0AAD4QSL2_9BILA</name>
<keyword evidence="1" id="KW-0723">Serine/threonine-protein kinase</keyword>
<evidence type="ECO:0000313" key="8">
    <source>
        <dbReference type="EMBL" id="KAI1690819.1"/>
    </source>
</evidence>
<dbReference type="EMBL" id="JAKKPZ010001080">
    <property type="protein sequence ID" value="KAI1690819.1"/>
    <property type="molecule type" value="Genomic_DNA"/>
</dbReference>
<evidence type="ECO:0000313" key="9">
    <source>
        <dbReference type="Proteomes" id="UP001201812"/>
    </source>
</evidence>
<feature type="domain" description="Protein kinase" evidence="7">
    <location>
        <begin position="1"/>
        <end position="350"/>
    </location>
</feature>
<dbReference type="GO" id="GO:0005524">
    <property type="term" value="F:ATP binding"/>
    <property type="evidence" value="ECO:0007669"/>
    <property type="project" value="UniProtKB-KW"/>
</dbReference>
<dbReference type="GO" id="GO:0005952">
    <property type="term" value="C:cAMP-dependent protein kinase complex"/>
    <property type="evidence" value="ECO:0007669"/>
    <property type="project" value="TreeGrafter"/>
</dbReference>
<proteinExistence type="predicted"/>
<evidence type="ECO:0000256" key="5">
    <source>
        <dbReference type="ARBA" id="ARBA00022840"/>
    </source>
</evidence>
<gene>
    <name evidence="8" type="ORF">DdX_22278</name>
</gene>
<evidence type="ECO:0000256" key="1">
    <source>
        <dbReference type="ARBA" id="ARBA00022527"/>
    </source>
</evidence>
<evidence type="ECO:0000256" key="4">
    <source>
        <dbReference type="ARBA" id="ARBA00022777"/>
    </source>
</evidence>
<dbReference type="PROSITE" id="PS50011">
    <property type="entry name" value="PROTEIN_KINASE_DOM"/>
    <property type="match status" value="1"/>
</dbReference>
<feature type="region of interest" description="Disordered" evidence="6">
    <location>
        <begin position="1"/>
        <end position="60"/>
    </location>
</feature>
<keyword evidence="9" id="KW-1185">Reference proteome</keyword>
<dbReference type="Proteomes" id="UP001201812">
    <property type="component" value="Unassembled WGS sequence"/>
</dbReference>
<dbReference type="PANTHER" id="PTHR24353">
    <property type="entry name" value="CYCLIC NUCLEOTIDE-DEPENDENT PROTEIN KINASE"/>
    <property type="match status" value="1"/>
</dbReference>
<feature type="compositionally biased region" description="Polar residues" evidence="6">
    <location>
        <begin position="1"/>
        <end position="18"/>
    </location>
</feature>
<keyword evidence="2" id="KW-0808">Transferase</keyword>
<evidence type="ECO:0000256" key="3">
    <source>
        <dbReference type="ARBA" id="ARBA00022741"/>
    </source>
</evidence>
<dbReference type="Gene3D" id="1.10.510.10">
    <property type="entry name" value="Transferase(Phosphotransferase) domain 1"/>
    <property type="match status" value="1"/>
</dbReference>
<dbReference type="InterPro" id="IPR011009">
    <property type="entry name" value="Kinase-like_dom_sf"/>
</dbReference>
<dbReference type="InterPro" id="IPR000719">
    <property type="entry name" value="Prot_kinase_dom"/>
</dbReference>
<feature type="compositionally biased region" description="Basic and acidic residues" evidence="6">
    <location>
        <begin position="20"/>
        <end position="44"/>
    </location>
</feature>
<evidence type="ECO:0000256" key="6">
    <source>
        <dbReference type="SAM" id="MobiDB-lite"/>
    </source>
</evidence>
<sequence length="467" mass="53850">MSRSRYTVNAGQKVSSTPMKPEEKQQPQTPRSRESSKRPEERRTPPMPDGSKTLRRREQSVATVNVQIQNAQSGTIDNRANTVRGLTHSSGSRQIQNELLAKAQLPPQHRFTTLRRSDPTENLRNKFKMHATAIDLPRTRHSSGGTSNVNDYKRVEEYYKSKDGKVTVWIVKDKDGRYFIRKDMTYDPVNKLDNECVHEVNVFHRLHSDPTPSRFIVRAYAWDTLSDFEYAHLCQPKDANSCTNTDFAGSDPYMAPEIVENLEHSYAVDWWSLGVVLHFMIYFSVPFDGLFPYTKENIHLYKPRFPKNINVSKQLAGEDFAGKSMLQLLLEADPEKRSNGCKDLLNHPWLKNVSDIEKDVLEDLEQPRPNLRLLKKFAKWSGQQKSAFRKALEERQHKEALADLNNQIDDLLGDFNQDFNQDVIESTEQPEFDTLESDIMKKLNAIPTLKPTKRPVRLPKIVPLEQT</sequence>
<organism evidence="8 9">
    <name type="scientific">Ditylenchus destructor</name>
    <dbReference type="NCBI Taxonomy" id="166010"/>
    <lineage>
        <taxon>Eukaryota</taxon>
        <taxon>Metazoa</taxon>
        <taxon>Ecdysozoa</taxon>
        <taxon>Nematoda</taxon>
        <taxon>Chromadorea</taxon>
        <taxon>Rhabditida</taxon>
        <taxon>Tylenchina</taxon>
        <taxon>Tylenchomorpha</taxon>
        <taxon>Sphaerularioidea</taxon>
        <taxon>Anguinidae</taxon>
        <taxon>Anguininae</taxon>
        <taxon>Ditylenchus</taxon>
    </lineage>
</organism>
<dbReference type="SMART" id="SM00220">
    <property type="entry name" value="S_TKc"/>
    <property type="match status" value="1"/>
</dbReference>
<dbReference type="SUPFAM" id="SSF56112">
    <property type="entry name" value="Protein kinase-like (PK-like)"/>
    <property type="match status" value="1"/>
</dbReference>
<comment type="caution">
    <text evidence="8">The sequence shown here is derived from an EMBL/GenBank/DDBJ whole genome shotgun (WGS) entry which is preliminary data.</text>
</comment>
<keyword evidence="3" id="KW-0547">Nucleotide-binding</keyword>
<accession>A0AAD4QSL2</accession>
<reference evidence="8" key="1">
    <citation type="submission" date="2022-01" db="EMBL/GenBank/DDBJ databases">
        <title>Genome Sequence Resource for Two Populations of Ditylenchus destructor, the Migratory Endoparasitic Phytonematode.</title>
        <authorList>
            <person name="Zhang H."/>
            <person name="Lin R."/>
            <person name="Xie B."/>
        </authorList>
    </citation>
    <scope>NUCLEOTIDE SEQUENCE</scope>
    <source>
        <strain evidence="8">BazhouSP</strain>
    </source>
</reference>
<protein>
    <submittedName>
        <fullName evidence="8">Protein kinase domain-containing protein</fullName>
    </submittedName>
</protein>